<dbReference type="InterPro" id="IPR034148">
    <property type="entry name" value="NCBP2_RRM"/>
</dbReference>
<dbReference type="GO" id="GO:0045292">
    <property type="term" value="P:mRNA cis splicing, via spliceosome"/>
    <property type="evidence" value="ECO:0007669"/>
    <property type="project" value="InterPro"/>
</dbReference>
<protein>
    <recommendedName>
        <fullName evidence="9">RRM domain-containing protein</fullName>
    </recommendedName>
</protein>
<dbReference type="InterPro" id="IPR012677">
    <property type="entry name" value="Nucleotide-bd_a/b_plait_sf"/>
</dbReference>
<evidence type="ECO:0000256" key="4">
    <source>
        <dbReference type="ARBA" id="ARBA00022884"/>
    </source>
</evidence>
<evidence type="ECO:0000259" key="9">
    <source>
        <dbReference type="PROSITE" id="PS50102"/>
    </source>
</evidence>
<dbReference type="Proteomes" id="UP000309340">
    <property type="component" value="Unassembled WGS sequence"/>
</dbReference>
<reference evidence="10 11" key="1">
    <citation type="submission" date="2017-03" db="EMBL/GenBank/DDBJ databases">
        <title>Genomes of endolithic fungi from Antarctica.</title>
        <authorList>
            <person name="Coleine C."/>
            <person name="Masonjones S."/>
            <person name="Stajich J.E."/>
        </authorList>
    </citation>
    <scope>NUCLEOTIDE SEQUENCE [LARGE SCALE GENOMIC DNA]</scope>
    <source>
        <strain evidence="10 11">CCFEE 5184</strain>
    </source>
</reference>
<dbReference type="PANTHER" id="PTHR18847:SF0">
    <property type="entry name" value="NUCLEAR CAP-BINDING PROTEIN SUBUNIT 2"/>
    <property type="match status" value="1"/>
</dbReference>
<evidence type="ECO:0000256" key="6">
    <source>
        <dbReference type="ARBA" id="ARBA00023242"/>
    </source>
</evidence>
<dbReference type="PANTHER" id="PTHR18847">
    <property type="entry name" value="20 KD NUCLEAR CAP BINDING PROTEIN"/>
    <property type="match status" value="1"/>
</dbReference>
<evidence type="ECO:0000256" key="7">
    <source>
        <dbReference type="PROSITE-ProRule" id="PRU00176"/>
    </source>
</evidence>
<dbReference type="GO" id="GO:0005634">
    <property type="term" value="C:nucleus"/>
    <property type="evidence" value="ECO:0007669"/>
    <property type="project" value="UniProtKB-SubCell"/>
</dbReference>
<evidence type="ECO:0000256" key="1">
    <source>
        <dbReference type="ARBA" id="ARBA00004123"/>
    </source>
</evidence>
<keyword evidence="11" id="KW-1185">Reference proteome</keyword>
<dbReference type="InterPro" id="IPR035979">
    <property type="entry name" value="RBD_domain_sf"/>
</dbReference>
<dbReference type="CDD" id="cd12240">
    <property type="entry name" value="RRM_NCBP2"/>
    <property type="match status" value="1"/>
</dbReference>
<evidence type="ECO:0000256" key="8">
    <source>
        <dbReference type="SAM" id="MobiDB-lite"/>
    </source>
</evidence>
<dbReference type="OrthoDB" id="201398at2759"/>
<dbReference type="InterPro" id="IPR027157">
    <property type="entry name" value="NCBP2"/>
</dbReference>
<evidence type="ECO:0000256" key="3">
    <source>
        <dbReference type="ARBA" id="ARBA00022664"/>
    </source>
</evidence>
<keyword evidence="6" id="KW-0539">Nucleus</keyword>
<dbReference type="PROSITE" id="PS50102">
    <property type="entry name" value="RRM"/>
    <property type="match status" value="1"/>
</dbReference>
<keyword evidence="4 7" id="KW-0694">RNA-binding</keyword>
<feature type="domain" description="RRM" evidence="9">
    <location>
        <begin position="51"/>
        <end position="129"/>
    </location>
</feature>
<comment type="subcellular location">
    <subcellularLocation>
        <location evidence="1">Nucleus</location>
    </subcellularLocation>
</comment>
<dbReference type="Gene3D" id="3.30.70.330">
    <property type="match status" value="1"/>
</dbReference>
<accession>A0A4U0XC85</accession>
<dbReference type="AlphaFoldDB" id="A0A4U0XC85"/>
<dbReference type="Pfam" id="PF00076">
    <property type="entry name" value="RRM_1"/>
    <property type="match status" value="1"/>
</dbReference>
<evidence type="ECO:0000313" key="10">
    <source>
        <dbReference type="EMBL" id="TKA74352.1"/>
    </source>
</evidence>
<gene>
    <name evidence="10" type="ORF">B0A55_05519</name>
</gene>
<keyword evidence="3" id="KW-0507">mRNA processing</keyword>
<dbReference type="FunFam" id="3.30.70.330:FF:000399">
    <property type="entry name" value="Nuclear cap-binding protein subunit 2"/>
    <property type="match status" value="1"/>
</dbReference>
<name>A0A4U0XC85_9PEZI</name>
<feature type="region of interest" description="Disordered" evidence="8">
    <location>
        <begin position="15"/>
        <end position="44"/>
    </location>
</feature>
<comment type="similarity">
    <text evidence="2">Belongs to the RRM NCBP2 family.</text>
</comment>
<evidence type="ECO:0000256" key="2">
    <source>
        <dbReference type="ARBA" id="ARBA00010725"/>
    </source>
</evidence>
<dbReference type="SMART" id="SM00360">
    <property type="entry name" value="RRM"/>
    <property type="match status" value="1"/>
</dbReference>
<organism evidence="10 11">
    <name type="scientific">Friedmanniomyces simplex</name>
    <dbReference type="NCBI Taxonomy" id="329884"/>
    <lineage>
        <taxon>Eukaryota</taxon>
        <taxon>Fungi</taxon>
        <taxon>Dikarya</taxon>
        <taxon>Ascomycota</taxon>
        <taxon>Pezizomycotina</taxon>
        <taxon>Dothideomycetes</taxon>
        <taxon>Dothideomycetidae</taxon>
        <taxon>Mycosphaerellales</taxon>
        <taxon>Teratosphaeriaceae</taxon>
        <taxon>Friedmanniomyces</taxon>
    </lineage>
</organism>
<dbReference type="GO" id="GO:0005846">
    <property type="term" value="C:nuclear cap binding complex"/>
    <property type="evidence" value="ECO:0007669"/>
    <property type="project" value="InterPro"/>
</dbReference>
<comment type="caution">
    <text evidence="10">The sequence shown here is derived from an EMBL/GenBank/DDBJ whole genome shotgun (WGS) entry which is preliminary data.</text>
</comment>
<dbReference type="SUPFAM" id="SSF54928">
    <property type="entry name" value="RNA-binding domain, RBD"/>
    <property type="match status" value="1"/>
</dbReference>
<dbReference type="STRING" id="329884.A0A4U0XC85"/>
<dbReference type="GO" id="GO:0000339">
    <property type="term" value="F:RNA cap binding"/>
    <property type="evidence" value="ECO:0007669"/>
    <property type="project" value="InterPro"/>
</dbReference>
<feature type="region of interest" description="Disordered" evidence="8">
    <location>
        <begin position="319"/>
        <end position="344"/>
    </location>
</feature>
<evidence type="ECO:0000256" key="5">
    <source>
        <dbReference type="ARBA" id="ARBA00023187"/>
    </source>
</evidence>
<dbReference type="InterPro" id="IPR000504">
    <property type="entry name" value="RRM_dom"/>
</dbReference>
<keyword evidence="5" id="KW-0508">mRNA splicing</keyword>
<sequence>MPQFQLRSTVERLDKPSSYAMSKYKKRRRPSGDNPNRAPSPDLEEKLRDASTLYVGNLSFYTTEEQIHALFSKAGELKRLVMGLDRFTKTPCGFCFVEYYTHEDALDCLKYIGGTKLDERIIRCDLDEGFSEGRQYGRGKSGGQVRDEYREEFDPGRGGFGKKFREDEQGYGNEYGPGQEQWDVIYEIPWAAFFFYRWHFGVLAPGDFGDTGRERDDGDANAVFDMSEEVRKEREDRWYPLLSTDQQLECLSITFPLLCHELSDYARVFLNPYIDQDSEALFRAAYAKVKQVRWQELNPRYLGARELQQATGLFLPASVTAPGQERGSTPHLPTEGPSKVGEHKCRPKVGVCRKSGRNRGKKAMPAREVPKERELRNLGLAIGYIGQQFEEGGDDWEEVMTSGANRGDGMGAEDAGVAGRDDVGVGLTGGNVLGAEGAGDDMEIDWEADFDVTVMAAMRDA</sequence>
<proteinExistence type="inferred from homology"/>
<evidence type="ECO:0000313" key="11">
    <source>
        <dbReference type="Proteomes" id="UP000309340"/>
    </source>
</evidence>
<dbReference type="EMBL" id="NAJQ01000229">
    <property type="protein sequence ID" value="TKA74352.1"/>
    <property type="molecule type" value="Genomic_DNA"/>
</dbReference>